<feature type="compositionally biased region" description="Polar residues" evidence="1">
    <location>
        <begin position="153"/>
        <end position="163"/>
    </location>
</feature>
<protein>
    <submittedName>
        <fullName evidence="2">GL22987</fullName>
    </submittedName>
</protein>
<dbReference type="STRING" id="7234.B4G4L4"/>
<name>B4G4L4_DROPE</name>
<accession>B4G4L4</accession>
<feature type="region of interest" description="Disordered" evidence="1">
    <location>
        <begin position="1"/>
        <end position="168"/>
    </location>
</feature>
<reference evidence="2 3" key="1">
    <citation type="journal article" date="2007" name="Nature">
        <title>Evolution of genes and genomes on the Drosophila phylogeny.</title>
        <authorList>
            <consortium name="Drosophila 12 Genomes Consortium"/>
            <person name="Clark A.G."/>
            <person name="Eisen M.B."/>
            <person name="Smith D.R."/>
            <person name="Bergman C.M."/>
            <person name="Oliver B."/>
            <person name="Markow T.A."/>
            <person name="Kaufman T.C."/>
            <person name="Kellis M."/>
            <person name="Gelbart W."/>
            <person name="Iyer V.N."/>
            <person name="Pollard D.A."/>
            <person name="Sackton T.B."/>
            <person name="Larracuente A.M."/>
            <person name="Singh N.D."/>
            <person name="Abad J.P."/>
            <person name="Abt D.N."/>
            <person name="Adryan B."/>
            <person name="Aguade M."/>
            <person name="Akashi H."/>
            <person name="Anderson W.W."/>
            <person name="Aquadro C.F."/>
            <person name="Ardell D.H."/>
            <person name="Arguello R."/>
            <person name="Artieri C.G."/>
            <person name="Barbash D.A."/>
            <person name="Barker D."/>
            <person name="Barsanti P."/>
            <person name="Batterham P."/>
            <person name="Batzoglou S."/>
            <person name="Begun D."/>
            <person name="Bhutkar A."/>
            <person name="Blanco E."/>
            <person name="Bosak S.A."/>
            <person name="Bradley R.K."/>
            <person name="Brand A.D."/>
            <person name="Brent M.R."/>
            <person name="Brooks A.N."/>
            <person name="Brown R.H."/>
            <person name="Butlin R.K."/>
            <person name="Caggese C."/>
            <person name="Calvi B.R."/>
            <person name="Bernardo de Carvalho A."/>
            <person name="Caspi A."/>
            <person name="Castrezana S."/>
            <person name="Celniker S.E."/>
            <person name="Chang J.L."/>
            <person name="Chapple C."/>
            <person name="Chatterji S."/>
            <person name="Chinwalla A."/>
            <person name="Civetta A."/>
            <person name="Clifton S.W."/>
            <person name="Comeron J.M."/>
            <person name="Costello J.C."/>
            <person name="Coyne J.A."/>
            <person name="Daub J."/>
            <person name="David R.G."/>
            <person name="Delcher A.L."/>
            <person name="Delehaunty K."/>
            <person name="Do C.B."/>
            <person name="Ebling H."/>
            <person name="Edwards K."/>
            <person name="Eickbush T."/>
            <person name="Evans J.D."/>
            <person name="Filipski A."/>
            <person name="Findeiss S."/>
            <person name="Freyhult E."/>
            <person name="Fulton L."/>
            <person name="Fulton R."/>
            <person name="Garcia A.C."/>
            <person name="Gardiner A."/>
            <person name="Garfield D.A."/>
            <person name="Garvin B.E."/>
            <person name="Gibson G."/>
            <person name="Gilbert D."/>
            <person name="Gnerre S."/>
            <person name="Godfrey J."/>
            <person name="Good R."/>
            <person name="Gotea V."/>
            <person name="Gravely B."/>
            <person name="Greenberg A.J."/>
            <person name="Griffiths-Jones S."/>
            <person name="Gross S."/>
            <person name="Guigo R."/>
            <person name="Gustafson E.A."/>
            <person name="Haerty W."/>
            <person name="Hahn M.W."/>
            <person name="Halligan D.L."/>
            <person name="Halpern A.L."/>
            <person name="Halter G.M."/>
            <person name="Han M.V."/>
            <person name="Heger A."/>
            <person name="Hillier L."/>
            <person name="Hinrichs A.S."/>
            <person name="Holmes I."/>
            <person name="Hoskins R.A."/>
            <person name="Hubisz M.J."/>
            <person name="Hultmark D."/>
            <person name="Huntley M.A."/>
            <person name="Jaffe D.B."/>
            <person name="Jagadeeshan S."/>
            <person name="Jeck W.R."/>
            <person name="Johnson J."/>
            <person name="Jones C.D."/>
            <person name="Jordan W.C."/>
            <person name="Karpen G.H."/>
            <person name="Kataoka E."/>
            <person name="Keightley P.D."/>
            <person name="Kheradpour P."/>
            <person name="Kirkness E.F."/>
            <person name="Koerich L.B."/>
            <person name="Kristiansen K."/>
            <person name="Kudrna D."/>
            <person name="Kulathinal R.J."/>
            <person name="Kumar S."/>
            <person name="Kwok R."/>
            <person name="Lander E."/>
            <person name="Langley C.H."/>
            <person name="Lapoint R."/>
            <person name="Lazzaro B.P."/>
            <person name="Lee S.J."/>
            <person name="Levesque L."/>
            <person name="Li R."/>
            <person name="Lin C.F."/>
            <person name="Lin M.F."/>
            <person name="Lindblad-Toh K."/>
            <person name="Llopart A."/>
            <person name="Long M."/>
            <person name="Low L."/>
            <person name="Lozovsky E."/>
            <person name="Lu J."/>
            <person name="Luo M."/>
            <person name="Machado C.A."/>
            <person name="Makalowski W."/>
            <person name="Marzo M."/>
            <person name="Matsuda M."/>
            <person name="Matzkin L."/>
            <person name="McAllister B."/>
            <person name="McBride C.S."/>
            <person name="McKernan B."/>
            <person name="McKernan K."/>
            <person name="Mendez-Lago M."/>
            <person name="Minx P."/>
            <person name="Mollenhauer M.U."/>
            <person name="Montooth K."/>
            <person name="Mount S.M."/>
            <person name="Mu X."/>
            <person name="Myers E."/>
            <person name="Negre B."/>
            <person name="Newfeld S."/>
            <person name="Nielsen R."/>
            <person name="Noor M.A."/>
            <person name="O'Grady P."/>
            <person name="Pachter L."/>
            <person name="Papaceit M."/>
            <person name="Parisi M.J."/>
            <person name="Parisi M."/>
            <person name="Parts L."/>
            <person name="Pedersen J.S."/>
            <person name="Pesole G."/>
            <person name="Phillippy A.M."/>
            <person name="Ponting C.P."/>
            <person name="Pop M."/>
            <person name="Porcelli D."/>
            <person name="Powell J.R."/>
            <person name="Prohaska S."/>
            <person name="Pruitt K."/>
            <person name="Puig M."/>
            <person name="Quesneville H."/>
            <person name="Ram K.R."/>
            <person name="Rand D."/>
            <person name="Rasmussen M.D."/>
            <person name="Reed L.K."/>
            <person name="Reenan R."/>
            <person name="Reily A."/>
            <person name="Remington K.A."/>
            <person name="Rieger T.T."/>
            <person name="Ritchie M.G."/>
            <person name="Robin C."/>
            <person name="Rogers Y.H."/>
            <person name="Rohde C."/>
            <person name="Rozas J."/>
            <person name="Rubenfield M.J."/>
            <person name="Ruiz A."/>
            <person name="Russo S."/>
            <person name="Salzberg S.L."/>
            <person name="Sanchez-Gracia A."/>
            <person name="Saranga D.J."/>
            <person name="Sato H."/>
            <person name="Schaeffer S.W."/>
            <person name="Schatz M.C."/>
            <person name="Schlenke T."/>
            <person name="Schwartz R."/>
            <person name="Segarra C."/>
            <person name="Singh R.S."/>
            <person name="Sirot L."/>
            <person name="Sirota M."/>
            <person name="Sisneros N.B."/>
            <person name="Smith C.D."/>
            <person name="Smith T.F."/>
            <person name="Spieth J."/>
            <person name="Stage D.E."/>
            <person name="Stark A."/>
            <person name="Stephan W."/>
            <person name="Strausberg R.L."/>
            <person name="Strempel S."/>
            <person name="Sturgill D."/>
            <person name="Sutton G."/>
            <person name="Sutton G.G."/>
            <person name="Tao W."/>
            <person name="Teichmann S."/>
            <person name="Tobari Y.N."/>
            <person name="Tomimura Y."/>
            <person name="Tsolas J.M."/>
            <person name="Valente V.L."/>
            <person name="Venter E."/>
            <person name="Venter J.C."/>
            <person name="Vicario S."/>
            <person name="Vieira F.G."/>
            <person name="Vilella A.J."/>
            <person name="Villasante A."/>
            <person name="Walenz B."/>
            <person name="Wang J."/>
            <person name="Wasserman M."/>
            <person name="Watts T."/>
            <person name="Wilson D."/>
            <person name="Wilson R.K."/>
            <person name="Wing R.A."/>
            <person name="Wolfner M.F."/>
            <person name="Wong A."/>
            <person name="Wong G.K."/>
            <person name="Wu C.I."/>
            <person name="Wu G."/>
            <person name="Yamamoto D."/>
            <person name="Yang H.P."/>
            <person name="Yang S.P."/>
            <person name="Yorke J.A."/>
            <person name="Yoshida K."/>
            <person name="Zdobnov E."/>
            <person name="Zhang P."/>
            <person name="Zhang Y."/>
            <person name="Zimin A.V."/>
            <person name="Baldwin J."/>
            <person name="Abdouelleil A."/>
            <person name="Abdulkadir J."/>
            <person name="Abebe A."/>
            <person name="Abera B."/>
            <person name="Abreu J."/>
            <person name="Acer S.C."/>
            <person name="Aftuck L."/>
            <person name="Alexander A."/>
            <person name="An P."/>
            <person name="Anderson E."/>
            <person name="Anderson S."/>
            <person name="Arachi H."/>
            <person name="Azer M."/>
            <person name="Bachantsang P."/>
            <person name="Barry A."/>
            <person name="Bayul T."/>
            <person name="Berlin A."/>
            <person name="Bessette D."/>
            <person name="Bloom T."/>
            <person name="Blye J."/>
            <person name="Boguslavskiy L."/>
            <person name="Bonnet C."/>
            <person name="Boukhgalter B."/>
            <person name="Bourzgui I."/>
            <person name="Brown A."/>
            <person name="Cahill P."/>
            <person name="Channer S."/>
            <person name="Cheshatsang Y."/>
            <person name="Chuda L."/>
            <person name="Citroen M."/>
            <person name="Collymore A."/>
            <person name="Cooke P."/>
            <person name="Costello M."/>
            <person name="D'Aco K."/>
            <person name="Daza R."/>
            <person name="De Haan G."/>
            <person name="DeGray S."/>
            <person name="DeMaso C."/>
            <person name="Dhargay N."/>
            <person name="Dooley K."/>
            <person name="Dooley E."/>
            <person name="Doricent M."/>
            <person name="Dorje P."/>
            <person name="Dorjee K."/>
            <person name="Dupes A."/>
            <person name="Elong R."/>
            <person name="Falk J."/>
            <person name="Farina A."/>
            <person name="Faro S."/>
            <person name="Ferguson D."/>
            <person name="Fisher S."/>
            <person name="Foley C.D."/>
            <person name="Franke A."/>
            <person name="Friedrich D."/>
            <person name="Gadbois L."/>
            <person name="Gearin G."/>
            <person name="Gearin C.R."/>
            <person name="Giannoukos G."/>
            <person name="Goode T."/>
            <person name="Graham J."/>
            <person name="Grandbois E."/>
            <person name="Grewal S."/>
            <person name="Gyaltsen K."/>
            <person name="Hafez N."/>
            <person name="Hagos B."/>
            <person name="Hall J."/>
            <person name="Henson C."/>
            <person name="Hollinger A."/>
            <person name="Honan T."/>
            <person name="Huard M.D."/>
            <person name="Hughes L."/>
            <person name="Hurhula B."/>
            <person name="Husby M.E."/>
            <person name="Kamat A."/>
            <person name="Kanga B."/>
            <person name="Kashin S."/>
            <person name="Khazanovich D."/>
            <person name="Kisner P."/>
            <person name="Lance K."/>
            <person name="Lara M."/>
            <person name="Lee W."/>
            <person name="Lennon N."/>
            <person name="Letendre F."/>
            <person name="LeVine R."/>
            <person name="Lipovsky A."/>
            <person name="Liu X."/>
            <person name="Liu J."/>
            <person name="Liu S."/>
            <person name="Lokyitsang T."/>
            <person name="Lokyitsang Y."/>
            <person name="Lubonja R."/>
            <person name="Lui A."/>
            <person name="MacDonald P."/>
            <person name="Magnisalis V."/>
            <person name="Maru K."/>
            <person name="Matthews C."/>
            <person name="McCusker W."/>
            <person name="McDonough S."/>
            <person name="Mehta T."/>
            <person name="Meldrim J."/>
            <person name="Meneus L."/>
            <person name="Mihai O."/>
            <person name="Mihalev A."/>
            <person name="Mihova T."/>
            <person name="Mittelman R."/>
            <person name="Mlenga V."/>
            <person name="Montmayeur A."/>
            <person name="Mulrain L."/>
            <person name="Navidi A."/>
            <person name="Naylor J."/>
            <person name="Negash T."/>
            <person name="Nguyen T."/>
            <person name="Nguyen N."/>
            <person name="Nicol R."/>
            <person name="Norbu C."/>
            <person name="Norbu N."/>
            <person name="Novod N."/>
            <person name="O'Neill B."/>
            <person name="Osman S."/>
            <person name="Markiewicz E."/>
            <person name="Oyono O.L."/>
            <person name="Patti C."/>
            <person name="Phunkhang P."/>
            <person name="Pierre F."/>
            <person name="Priest M."/>
            <person name="Raghuraman S."/>
            <person name="Rege F."/>
            <person name="Reyes R."/>
            <person name="Rise C."/>
            <person name="Rogov P."/>
            <person name="Ross K."/>
            <person name="Ryan E."/>
            <person name="Settipalli S."/>
            <person name="Shea T."/>
            <person name="Sherpa N."/>
            <person name="Shi L."/>
            <person name="Shih D."/>
            <person name="Sparrow T."/>
            <person name="Spaulding J."/>
            <person name="Stalker J."/>
            <person name="Stange-Thomann N."/>
            <person name="Stavropoulos S."/>
            <person name="Stone C."/>
            <person name="Strader C."/>
            <person name="Tesfaye S."/>
            <person name="Thomson T."/>
            <person name="Thoulutsang Y."/>
            <person name="Thoulutsang D."/>
            <person name="Topham K."/>
            <person name="Topping I."/>
            <person name="Tsamla T."/>
            <person name="Vassiliev H."/>
            <person name="Vo A."/>
            <person name="Wangchuk T."/>
            <person name="Wangdi T."/>
            <person name="Weiand M."/>
            <person name="Wilkinson J."/>
            <person name="Wilson A."/>
            <person name="Yadav S."/>
            <person name="Young G."/>
            <person name="Yu Q."/>
            <person name="Zembek L."/>
            <person name="Zhong D."/>
            <person name="Zimmer A."/>
            <person name="Zwirko Z."/>
            <person name="Jaffe D.B."/>
            <person name="Alvarez P."/>
            <person name="Brockman W."/>
            <person name="Butler J."/>
            <person name="Chin C."/>
            <person name="Gnerre S."/>
            <person name="Grabherr M."/>
            <person name="Kleber M."/>
            <person name="Mauceli E."/>
            <person name="MacCallum I."/>
        </authorList>
    </citation>
    <scope>NUCLEOTIDE SEQUENCE [LARGE SCALE GENOMIC DNA]</scope>
    <source>
        <strain evidence="3">MSH-3 / Tucson 14011-0111.49</strain>
    </source>
</reference>
<proteinExistence type="predicted"/>
<keyword evidence="3" id="KW-1185">Reference proteome</keyword>
<feature type="compositionally biased region" description="Basic and acidic residues" evidence="1">
    <location>
        <begin position="97"/>
        <end position="119"/>
    </location>
</feature>
<evidence type="ECO:0000256" key="1">
    <source>
        <dbReference type="SAM" id="MobiDB-lite"/>
    </source>
</evidence>
<feature type="compositionally biased region" description="Polar residues" evidence="1">
    <location>
        <begin position="67"/>
        <end position="77"/>
    </location>
</feature>
<evidence type="ECO:0000313" key="2">
    <source>
        <dbReference type="EMBL" id="EDW25185.1"/>
    </source>
</evidence>
<dbReference type="AlphaFoldDB" id="B4G4L4"/>
<dbReference type="OMA" id="EHSPEPW"/>
<dbReference type="Proteomes" id="UP000008744">
    <property type="component" value="Unassembled WGS sequence"/>
</dbReference>
<dbReference type="EMBL" id="CH479179">
    <property type="protein sequence ID" value="EDW25185.1"/>
    <property type="molecule type" value="Genomic_DNA"/>
</dbReference>
<sequence>MGDTQSRRQAYQVEREEQRASRSRSPELQLLASPLVSTAGSMGPTVSPVVSPGYTEAESDLELVETEGTTNTPTSLTAEGPAAAPKVEVATDGEADDGARATAEAKKDEHSPEPWERGPWRWPEPGQGERPKLGRQASCPGERAEARRPELQRQASWPQTRSADNSRWRSVKREEWPAVVTRSLARIKPTARRVNRLVNDGGVRYRLLVSTDRQEVFRARY</sequence>
<gene>
    <name evidence="2" type="primary">Dper\GL22987</name>
    <name evidence="2" type="ORF">Dper_GL22987</name>
</gene>
<evidence type="ECO:0000313" key="3">
    <source>
        <dbReference type="Proteomes" id="UP000008744"/>
    </source>
</evidence>
<feature type="compositionally biased region" description="Basic and acidic residues" evidence="1">
    <location>
        <begin position="142"/>
        <end position="151"/>
    </location>
</feature>
<organism evidence="3">
    <name type="scientific">Drosophila persimilis</name>
    <name type="common">Fruit fly</name>
    <dbReference type="NCBI Taxonomy" id="7234"/>
    <lineage>
        <taxon>Eukaryota</taxon>
        <taxon>Metazoa</taxon>
        <taxon>Ecdysozoa</taxon>
        <taxon>Arthropoda</taxon>
        <taxon>Hexapoda</taxon>
        <taxon>Insecta</taxon>
        <taxon>Pterygota</taxon>
        <taxon>Neoptera</taxon>
        <taxon>Endopterygota</taxon>
        <taxon>Diptera</taxon>
        <taxon>Brachycera</taxon>
        <taxon>Muscomorpha</taxon>
        <taxon>Ephydroidea</taxon>
        <taxon>Drosophilidae</taxon>
        <taxon>Drosophila</taxon>
        <taxon>Sophophora</taxon>
    </lineage>
</organism>
<dbReference type="OrthoDB" id="7875788at2759"/>
<dbReference type="HOGENOM" id="CLU_1251817_0_0_1"/>